<comment type="similarity">
    <text evidence="1">Belongs to the fantastic four family.</text>
</comment>
<dbReference type="InterPro" id="IPR021410">
    <property type="entry name" value="FAF"/>
</dbReference>
<dbReference type="Gramene" id="XM_028371222.1">
    <property type="protein sequence ID" value="XP_028227023.1"/>
    <property type="gene ID" value="LOC114408112"/>
</dbReference>
<feature type="region of interest" description="Disordered" evidence="2">
    <location>
        <begin position="64"/>
        <end position="86"/>
    </location>
</feature>
<evidence type="ECO:0000259" key="3">
    <source>
        <dbReference type="Pfam" id="PF11250"/>
    </source>
</evidence>
<evidence type="ECO:0000256" key="1">
    <source>
        <dbReference type="ARBA" id="ARBA00008690"/>
    </source>
</evidence>
<keyword evidence="5" id="KW-1185">Reference proteome</keyword>
<accession>A0A445KYN8</accession>
<comment type="caution">
    <text evidence="4">The sequence shown here is derived from an EMBL/GenBank/DDBJ whole genome shotgun (WGS) entry which is preliminary data.</text>
</comment>
<dbReference type="Pfam" id="PF11250">
    <property type="entry name" value="FAF"/>
    <property type="match status" value="1"/>
</dbReference>
<dbReference type="AlphaFoldDB" id="A0A445KYN8"/>
<dbReference type="InterPro" id="IPR046431">
    <property type="entry name" value="FAF_dom"/>
</dbReference>
<reference evidence="4 5" key="1">
    <citation type="submission" date="2018-09" db="EMBL/GenBank/DDBJ databases">
        <title>A high-quality reference genome of wild soybean provides a powerful tool to mine soybean genomes.</title>
        <authorList>
            <person name="Xie M."/>
            <person name="Chung C.Y.L."/>
            <person name="Li M.-W."/>
            <person name="Wong F.-L."/>
            <person name="Chan T.-F."/>
            <person name="Lam H.-M."/>
        </authorList>
    </citation>
    <scope>NUCLEOTIDE SEQUENCE [LARGE SCALE GENOMIC DNA]</scope>
    <source>
        <strain evidence="5">cv. W05</strain>
        <tissue evidence="4">Hypocotyl of etiolated seedlings</tissue>
    </source>
</reference>
<evidence type="ECO:0000313" key="5">
    <source>
        <dbReference type="Proteomes" id="UP000289340"/>
    </source>
</evidence>
<evidence type="ECO:0000313" key="4">
    <source>
        <dbReference type="EMBL" id="RZC16040.1"/>
    </source>
</evidence>
<dbReference type="PANTHER" id="PTHR33155:SF58">
    <property type="entry name" value="DUF3049 FAMILY PROTEIN"/>
    <property type="match status" value="1"/>
</dbReference>
<proteinExistence type="inferred from homology"/>
<feature type="domain" description="FAF" evidence="3">
    <location>
        <begin position="136"/>
        <end position="197"/>
    </location>
</feature>
<dbReference type="EMBL" id="QZWG01000004">
    <property type="protein sequence ID" value="RZC16040.1"/>
    <property type="molecule type" value="Genomic_DNA"/>
</dbReference>
<sequence length="313" mass="35432">MDTLSKYLEHITSTLYTCILLWKAKQPFPLENTPKRHRTGKSQAGLKTLVHSEEKARPRVVHRCTMEEETTESEPSPPPLSWLRSPSSPAFQTTMLGDVIGTESGDCMITDVEELRTESEPRKTIIKRRERGRKREFPPPITLLRETGEMPWSLEREYSGDGRLIITAVPETVVKRGHEYCSIMEARREDGRLTMRFVPEEDGDYCEECGYAIDDEEDLEFNQGFDSVDDEDECGFEFEEESAKEASNESERCGKLDLRECVTYDGPGLGPVEMLQLPHSDSDPFLKGTGFGDLNTCLGRPASAPLRPMTPVM</sequence>
<dbReference type="PANTHER" id="PTHR33155">
    <property type="entry name" value="FANTASTIC FOUR-LIKE PROTEIN (DUF3049)"/>
    <property type="match status" value="1"/>
</dbReference>
<gene>
    <name evidence="4" type="ORF">D0Y65_009366</name>
</gene>
<protein>
    <recommendedName>
        <fullName evidence="3">FAF domain-containing protein</fullName>
    </recommendedName>
</protein>
<dbReference type="Proteomes" id="UP000289340">
    <property type="component" value="Chromosome 4"/>
</dbReference>
<name>A0A445KYN8_GLYSO</name>
<evidence type="ECO:0000256" key="2">
    <source>
        <dbReference type="SAM" id="MobiDB-lite"/>
    </source>
</evidence>
<organism evidence="4 5">
    <name type="scientific">Glycine soja</name>
    <name type="common">Wild soybean</name>
    <dbReference type="NCBI Taxonomy" id="3848"/>
    <lineage>
        <taxon>Eukaryota</taxon>
        <taxon>Viridiplantae</taxon>
        <taxon>Streptophyta</taxon>
        <taxon>Embryophyta</taxon>
        <taxon>Tracheophyta</taxon>
        <taxon>Spermatophyta</taxon>
        <taxon>Magnoliopsida</taxon>
        <taxon>eudicotyledons</taxon>
        <taxon>Gunneridae</taxon>
        <taxon>Pentapetalae</taxon>
        <taxon>rosids</taxon>
        <taxon>fabids</taxon>
        <taxon>Fabales</taxon>
        <taxon>Fabaceae</taxon>
        <taxon>Papilionoideae</taxon>
        <taxon>50 kb inversion clade</taxon>
        <taxon>NPAAA clade</taxon>
        <taxon>indigoferoid/millettioid clade</taxon>
        <taxon>Phaseoleae</taxon>
        <taxon>Glycine</taxon>
        <taxon>Glycine subgen. Soja</taxon>
    </lineage>
</organism>